<protein>
    <submittedName>
        <fullName evidence="2">Uncharacterized protein</fullName>
    </submittedName>
</protein>
<comment type="caution">
    <text evidence="2">The sequence shown here is derived from an EMBL/GenBank/DDBJ whole genome shotgun (WGS) entry which is preliminary data.</text>
</comment>
<accession>A0A9D3XUQ1</accession>
<gene>
    <name evidence="2" type="ORF">KIL84_009466</name>
</gene>
<feature type="region of interest" description="Disordered" evidence="1">
    <location>
        <begin position="16"/>
        <end position="44"/>
    </location>
</feature>
<reference evidence="2" key="1">
    <citation type="submission" date="2021-09" db="EMBL/GenBank/DDBJ databases">
        <title>The genome of Mauremys mutica provides insights into the evolution of semi-aquatic lifestyle.</title>
        <authorList>
            <person name="Gong S."/>
            <person name="Gao Y."/>
        </authorList>
    </citation>
    <scope>NUCLEOTIDE SEQUENCE</scope>
    <source>
        <strain evidence="2">MM-2020</strain>
        <tissue evidence="2">Muscle</tissue>
    </source>
</reference>
<keyword evidence="3" id="KW-1185">Reference proteome</keyword>
<dbReference type="AlphaFoldDB" id="A0A9D3XUQ1"/>
<feature type="compositionally biased region" description="Polar residues" evidence="1">
    <location>
        <begin position="30"/>
        <end position="42"/>
    </location>
</feature>
<evidence type="ECO:0000313" key="2">
    <source>
        <dbReference type="EMBL" id="KAH1187944.1"/>
    </source>
</evidence>
<evidence type="ECO:0000313" key="3">
    <source>
        <dbReference type="Proteomes" id="UP000827986"/>
    </source>
</evidence>
<dbReference type="EMBL" id="JAHDVG010000211">
    <property type="protein sequence ID" value="KAH1187944.1"/>
    <property type="molecule type" value="Genomic_DNA"/>
</dbReference>
<proteinExistence type="predicted"/>
<feature type="non-terminal residue" evidence="2">
    <location>
        <position position="65"/>
    </location>
</feature>
<evidence type="ECO:0000256" key="1">
    <source>
        <dbReference type="SAM" id="MobiDB-lite"/>
    </source>
</evidence>
<feature type="non-terminal residue" evidence="2">
    <location>
        <position position="1"/>
    </location>
</feature>
<name>A0A9D3XUQ1_9SAUR</name>
<organism evidence="2 3">
    <name type="scientific">Mauremys mutica</name>
    <name type="common">yellowpond turtle</name>
    <dbReference type="NCBI Taxonomy" id="74926"/>
    <lineage>
        <taxon>Eukaryota</taxon>
        <taxon>Metazoa</taxon>
        <taxon>Chordata</taxon>
        <taxon>Craniata</taxon>
        <taxon>Vertebrata</taxon>
        <taxon>Euteleostomi</taxon>
        <taxon>Archelosauria</taxon>
        <taxon>Testudinata</taxon>
        <taxon>Testudines</taxon>
        <taxon>Cryptodira</taxon>
        <taxon>Durocryptodira</taxon>
        <taxon>Testudinoidea</taxon>
        <taxon>Geoemydidae</taxon>
        <taxon>Geoemydinae</taxon>
        <taxon>Mauremys</taxon>
    </lineage>
</organism>
<dbReference type="Proteomes" id="UP000827986">
    <property type="component" value="Unassembled WGS sequence"/>
</dbReference>
<sequence>VTVEDLTQKKKDRLRWLRHSSHSTDTHTSLPASETTSVNTENVGEEEHHATCCDVYLGKISKTKF</sequence>